<sequence length="153" mass="17751">MELKGIKMILKNHDQFFIQWDIVYELESNPNLGIFNFWIDNICYPAQGINITLPALFWALTCNIESIDCLKKDLTDIPISKINFSDIDNDKLVFLDTGELFQYGFGLVLGFNQDQERIFYTTDFEKTYSEIILPKGVLRATLNSLLLNMDYVC</sequence>
<reference evidence="1" key="1">
    <citation type="submission" date="2023-08" db="EMBL/GenBank/DDBJ databases">
        <title>Emergence of clinically-relevant ST2 carbapenem-resistant Acinetobacter baumannii strains in hospital sewages in Zhejiang, East of China.</title>
        <authorList>
            <person name="Kaichao C."/>
            <person name="Zhang R."/>
        </authorList>
    </citation>
    <scope>NUCLEOTIDE SEQUENCE</scope>
    <source>
        <strain evidence="1">M-RB-37</strain>
    </source>
</reference>
<dbReference type="InterPro" id="IPR028958">
    <property type="entry name" value="Imm42"/>
</dbReference>
<dbReference type="Pfam" id="PF15593">
    <property type="entry name" value="Imm42"/>
    <property type="match status" value="1"/>
</dbReference>
<dbReference type="AlphaFoldDB" id="A0AAW8J736"/>
<proteinExistence type="predicted"/>
<dbReference type="EMBL" id="JAVIDL010000011">
    <property type="protein sequence ID" value="MDQ8935539.1"/>
    <property type="molecule type" value="Genomic_DNA"/>
</dbReference>
<name>A0AAW8J736_9GAMM</name>
<accession>A0AAW8J736</accession>
<evidence type="ECO:0000313" key="1">
    <source>
        <dbReference type="EMBL" id="MDQ8935539.1"/>
    </source>
</evidence>
<protein>
    <submittedName>
        <fullName evidence="1">Imm42 family immunity protein</fullName>
    </submittedName>
</protein>
<gene>
    <name evidence="1" type="ORF">RFH47_07340</name>
</gene>
<dbReference type="Proteomes" id="UP001243844">
    <property type="component" value="Unassembled WGS sequence"/>
</dbReference>
<dbReference type="RefSeq" id="WP_308981299.1">
    <property type="nucleotide sequence ID" value="NZ_JAVIDL010000011.1"/>
</dbReference>
<evidence type="ECO:0000313" key="2">
    <source>
        <dbReference type="Proteomes" id="UP001243844"/>
    </source>
</evidence>
<organism evidence="1 2">
    <name type="scientific">Acinetobacter rudis</name>
    <dbReference type="NCBI Taxonomy" id="632955"/>
    <lineage>
        <taxon>Bacteria</taxon>
        <taxon>Pseudomonadati</taxon>
        <taxon>Pseudomonadota</taxon>
        <taxon>Gammaproteobacteria</taxon>
        <taxon>Moraxellales</taxon>
        <taxon>Moraxellaceae</taxon>
        <taxon>Acinetobacter</taxon>
    </lineage>
</organism>
<comment type="caution">
    <text evidence="1">The sequence shown here is derived from an EMBL/GenBank/DDBJ whole genome shotgun (WGS) entry which is preliminary data.</text>
</comment>